<name>A0A1J5PYU5_9ZZZZ</name>
<organism evidence="1">
    <name type="scientific">mine drainage metagenome</name>
    <dbReference type="NCBI Taxonomy" id="410659"/>
    <lineage>
        <taxon>unclassified sequences</taxon>
        <taxon>metagenomes</taxon>
        <taxon>ecological metagenomes</taxon>
    </lineage>
</organism>
<sequence length="64" mass="6696">MRPGLIKTQIHASGADPGRVARLRTTIPMQRGGLPDEVAAVIVWLLSDASPYTTGALIDVAGGR</sequence>
<dbReference type="SUPFAM" id="SSF51735">
    <property type="entry name" value="NAD(P)-binding Rossmann-fold domains"/>
    <property type="match status" value="1"/>
</dbReference>
<dbReference type="Gene3D" id="3.40.50.720">
    <property type="entry name" value="NAD(P)-binding Rossmann-like Domain"/>
    <property type="match status" value="1"/>
</dbReference>
<reference evidence="1" key="1">
    <citation type="submission" date="2016-10" db="EMBL/GenBank/DDBJ databases">
        <title>Sequence of Gallionella enrichment culture.</title>
        <authorList>
            <person name="Poehlein A."/>
            <person name="Muehling M."/>
            <person name="Daniel R."/>
        </authorList>
    </citation>
    <scope>NUCLEOTIDE SEQUENCE</scope>
</reference>
<dbReference type="Pfam" id="PF13561">
    <property type="entry name" value="adh_short_C2"/>
    <property type="match status" value="1"/>
</dbReference>
<dbReference type="InterPro" id="IPR036291">
    <property type="entry name" value="NAD(P)-bd_dom_sf"/>
</dbReference>
<gene>
    <name evidence="1" type="ORF">GALL_456120</name>
</gene>
<evidence type="ECO:0000313" key="1">
    <source>
        <dbReference type="EMBL" id="OIQ72756.1"/>
    </source>
</evidence>
<dbReference type="EMBL" id="MLJW01003142">
    <property type="protein sequence ID" value="OIQ72756.1"/>
    <property type="molecule type" value="Genomic_DNA"/>
</dbReference>
<dbReference type="AlphaFoldDB" id="A0A1J5PYU5"/>
<dbReference type="EC" id="1.1.1.47" evidence="1"/>
<comment type="caution">
    <text evidence="1">The sequence shown here is derived from an EMBL/GenBank/DDBJ whole genome shotgun (WGS) entry which is preliminary data.</text>
</comment>
<dbReference type="GO" id="GO:0047936">
    <property type="term" value="F:glucose 1-dehydrogenase [NAD(P)+] activity"/>
    <property type="evidence" value="ECO:0007669"/>
    <property type="project" value="UniProtKB-EC"/>
</dbReference>
<dbReference type="InterPro" id="IPR002347">
    <property type="entry name" value="SDR_fam"/>
</dbReference>
<proteinExistence type="predicted"/>
<protein>
    <submittedName>
        <fullName evidence="1">Glucose 1-dehydrogenase</fullName>
        <ecNumber evidence="1">1.1.1.47</ecNumber>
    </submittedName>
</protein>
<keyword evidence="1" id="KW-0560">Oxidoreductase</keyword>
<accession>A0A1J5PYU5</accession>